<evidence type="ECO:0000256" key="1">
    <source>
        <dbReference type="ARBA" id="ARBA00009179"/>
    </source>
</evidence>
<dbReference type="CDD" id="cd07560">
    <property type="entry name" value="Peptidase_S41_CPP"/>
    <property type="match status" value="1"/>
</dbReference>
<keyword evidence="2 5" id="KW-0645">Protease</keyword>
<gene>
    <name evidence="9" type="ORF">FYJ85_17170</name>
</gene>
<evidence type="ECO:0000256" key="4">
    <source>
        <dbReference type="ARBA" id="ARBA00022825"/>
    </source>
</evidence>
<evidence type="ECO:0000259" key="8">
    <source>
        <dbReference type="PROSITE" id="PS50106"/>
    </source>
</evidence>
<evidence type="ECO:0000313" key="9">
    <source>
        <dbReference type="EMBL" id="MST98771.1"/>
    </source>
</evidence>
<dbReference type="AlphaFoldDB" id="A0A844G896"/>
<dbReference type="Pfam" id="PF11818">
    <property type="entry name" value="DUF3340"/>
    <property type="match status" value="1"/>
</dbReference>
<dbReference type="Pfam" id="PF00595">
    <property type="entry name" value="PDZ"/>
    <property type="match status" value="1"/>
</dbReference>
<dbReference type="FunFam" id="3.90.226.10:FF:000090">
    <property type="entry name" value="Tail-specific protease"/>
    <property type="match status" value="1"/>
</dbReference>
<dbReference type="InterPro" id="IPR001478">
    <property type="entry name" value="PDZ"/>
</dbReference>
<dbReference type="InterPro" id="IPR004447">
    <property type="entry name" value="Peptidase_S41A"/>
</dbReference>
<evidence type="ECO:0000313" key="10">
    <source>
        <dbReference type="Proteomes" id="UP000435649"/>
    </source>
</evidence>
<dbReference type="CDD" id="cd06782">
    <property type="entry name" value="cpPDZ_CPP-like"/>
    <property type="match status" value="1"/>
</dbReference>
<dbReference type="PANTHER" id="PTHR32060:SF22">
    <property type="entry name" value="CARBOXYL-TERMINAL-PROCESSING PEPTIDASE 3, CHLOROPLASTIC"/>
    <property type="match status" value="1"/>
</dbReference>
<feature type="region of interest" description="Disordered" evidence="6">
    <location>
        <begin position="181"/>
        <end position="200"/>
    </location>
</feature>
<evidence type="ECO:0000256" key="6">
    <source>
        <dbReference type="SAM" id="MobiDB-lite"/>
    </source>
</evidence>
<dbReference type="InterPro" id="IPR029045">
    <property type="entry name" value="ClpP/crotonase-like_dom_sf"/>
</dbReference>
<proteinExistence type="inferred from homology"/>
<dbReference type="RefSeq" id="WP_106052017.1">
    <property type="nucleotide sequence ID" value="NZ_VUNS01000023.1"/>
</dbReference>
<dbReference type="InterPro" id="IPR005151">
    <property type="entry name" value="Tail-specific_protease"/>
</dbReference>
<dbReference type="InterPro" id="IPR040573">
    <property type="entry name" value="TSP_N"/>
</dbReference>
<reference evidence="9 10" key="1">
    <citation type="submission" date="2019-08" db="EMBL/GenBank/DDBJ databases">
        <title>In-depth cultivation of the pig gut microbiome towards novel bacterial diversity and tailored functional studies.</title>
        <authorList>
            <person name="Wylensek D."/>
            <person name="Hitch T.C.A."/>
            <person name="Clavel T."/>
        </authorList>
    </citation>
    <scope>NUCLEOTIDE SEQUENCE [LARGE SCALE GENOMIC DNA]</scope>
    <source>
        <strain evidence="9 10">BBE-744-WT-12</strain>
    </source>
</reference>
<dbReference type="GO" id="GO:0006508">
    <property type="term" value="P:proteolysis"/>
    <property type="evidence" value="ECO:0007669"/>
    <property type="project" value="UniProtKB-KW"/>
</dbReference>
<dbReference type="Gene3D" id="2.30.42.10">
    <property type="match status" value="1"/>
</dbReference>
<dbReference type="GO" id="GO:0008236">
    <property type="term" value="F:serine-type peptidase activity"/>
    <property type="evidence" value="ECO:0007669"/>
    <property type="project" value="UniProtKB-KW"/>
</dbReference>
<dbReference type="Pfam" id="PF03572">
    <property type="entry name" value="Peptidase_S41"/>
    <property type="match status" value="1"/>
</dbReference>
<comment type="similarity">
    <text evidence="1 5">Belongs to the peptidase S41A family.</text>
</comment>
<dbReference type="GO" id="GO:0004175">
    <property type="term" value="F:endopeptidase activity"/>
    <property type="evidence" value="ECO:0007669"/>
    <property type="project" value="TreeGrafter"/>
</dbReference>
<keyword evidence="3 5" id="KW-0378">Hydrolase</keyword>
<sequence length="700" mass="78278">MSRKFLQLLLAFVLFAAGLTVSAAPAKGNEYGDKELALITRIMAQLLSRNHYRQQALDAGLSKQLFDEYLDELDPAKIYFTEEDVAKFSADRDLLCRQLQSGDSSFAFKVYDCFRTRNGEFRAFAEKRLKEPFDFTLDESFMLDRTKAPRAKDRAELEKLWYLRLKNDVLAYRLMNRVQEEERAKQPEKASGEERENAAAAKWEIRNPAEKVLSRLRDINNDIQQKDRVDILGIYLNSLAQVYGPHSNFYPPKQEEDFEMSMNLSLSGIGATLSSDGGYIKIVALTPGGPAARDGRLKVEDRIIAVAQENGEPVDVIDMPLTKAVRLIRGPEKTKVTLTILPGEKGRSAVPETVTITRDKIVLVDSEAKGEVRTVKGADGVERRVGIINLPGFYMDFDAAMKGDPNFKSCTRDVRRILEDFRKQKVDAVVMDLRRNGGGSLPEAITLTGLFIPSGPVVQIRSPNKPIQVKEDDDGDQAYAGPLVVLTSKLSASAAEIFTAAIRDSERGVVVGDSRTFGKGTVLDVVPLDRYLKFIGEEFQAGSATYETAMFFRTSGGSVQQLGIASDIRLPSLTDQMEIGEMFMNNHLPWDSVKPVKAGSYTPDFAAKVEKLRAASQARVAADPEYSAFRKKLEMYNKYKDKKSVSLNEEVRWKEYKEEKQLQDEAEKIYLDRTADGKKKNSDPVLDEAVNIASDFAALK</sequence>
<dbReference type="SUPFAM" id="SSF52096">
    <property type="entry name" value="ClpP/crotonase"/>
    <property type="match status" value="1"/>
</dbReference>
<keyword evidence="10" id="KW-1185">Reference proteome</keyword>
<comment type="caution">
    <text evidence="9">The sequence shown here is derived from an EMBL/GenBank/DDBJ whole genome shotgun (WGS) entry which is preliminary data.</text>
</comment>
<dbReference type="InterPro" id="IPR036034">
    <property type="entry name" value="PDZ_sf"/>
</dbReference>
<keyword evidence="7" id="KW-0732">Signal</keyword>
<dbReference type="PROSITE" id="PS50106">
    <property type="entry name" value="PDZ"/>
    <property type="match status" value="1"/>
</dbReference>
<dbReference type="SMART" id="SM00245">
    <property type="entry name" value="TSPc"/>
    <property type="match status" value="1"/>
</dbReference>
<evidence type="ECO:0000256" key="3">
    <source>
        <dbReference type="ARBA" id="ARBA00022801"/>
    </source>
</evidence>
<feature type="chain" id="PRO_5032390539" description="PDZ domain-containing protein" evidence="7">
    <location>
        <begin position="24"/>
        <end position="700"/>
    </location>
</feature>
<dbReference type="GO" id="GO:0030288">
    <property type="term" value="C:outer membrane-bounded periplasmic space"/>
    <property type="evidence" value="ECO:0007669"/>
    <property type="project" value="TreeGrafter"/>
</dbReference>
<dbReference type="Pfam" id="PF17804">
    <property type="entry name" value="TSP_NTD"/>
    <property type="match status" value="1"/>
</dbReference>
<dbReference type="SUPFAM" id="SSF50156">
    <property type="entry name" value="PDZ domain-like"/>
    <property type="match status" value="1"/>
</dbReference>
<dbReference type="GO" id="GO:0007165">
    <property type="term" value="P:signal transduction"/>
    <property type="evidence" value="ECO:0007669"/>
    <property type="project" value="TreeGrafter"/>
</dbReference>
<dbReference type="NCBIfam" id="TIGR00225">
    <property type="entry name" value="prc"/>
    <property type="match status" value="1"/>
</dbReference>
<dbReference type="SMART" id="SM00228">
    <property type="entry name" value="PDZ"/>
    <property type="match status" value="1"/>
</dbReference>
<evidence type="ECO:0000256" key="7">
    <source>
        <dbReference type="SAM" id="SignalP"/>
    </source>
</evidence>
<dbReference type="InterPro" id="IPR020992">
    <property type="entry name" value="Tail_Prtase_C"/>
</dbReference>
<dbReference type="EMBL" id="VUNS01000023">
    <property type="protein sequence ID" value="MST98771.1"/>
    <property type="molecule type" value="Genomic_DNA"/>
</dbReference>
<dbReference type="Proteomes" id="UP000435649">
    <property type="component" value="Unassembled WGS sequence"/>
</dbReference>
<dbReference type="Gene3D" id="3.90.226.10">
    <property type="entry name" value="2-enoyl-CoA Hydratase, Chain A, domain 1"/>
    <property type="match status" value="1"/>
</dbReference>
<organism evidence="9 10">
    <name type="scientific">Victivallis lenta</name>
    <dbReference type="NCBI Taxonomy" id="2606640"/>
    <lineage>
        <taxon>Bacteria</taxon>
        <taxon>Pseudomonadati</taxon>
        <taxon>Lentisphaerota</taxon>
        <taxon>Lentisphaeria</taxon>
        <taxon>Victivallales</taxon>
        <taxon>Victivallaceae</taxon>
        <taxon>Victivallis</taxon>
    </lineage>
</organism>
<evidence type="ECO:0000256" key="2">
    <source>
        <dbReference type="ARBA" id="ARBA00022670"/>
    </source>
</evidence>
<feature type="domain" description="PDZ" evidence="8">
    <location>
        <begin position="259"/>
        <end position="329"/>
    </location>
</feature>
<evidence type="ECO:0000256" key="5">
    <source>
        <dbReference type="RuleBase" id="RU004404"/>
    </source>
</evidence>
<name>A0A844G896_9BACT</name>
<feature type="signal peptide" evidence="7">
    <location>
        <begin position="1"/>
        <end position="23"/>
    </location>
</feature>
<protein>
    <recommendedName>
        <fullName evidence="8">PDZ domain-containing protein</fullName>
    </recommendedName>
</protein>
<keyword evidence="4 5" id="KW-0720">Serine protease</keyword>
<accession>A0A844G896</accession>
<dbReference type="PANTHER" id="PTHR32060">
    <property type="entry name" value="TAIL-SPECIFIC PROTEASE"/>
    <property type="match status" value="1"/>
</dbReference>